<dbReference type="InterPro" id="IPR011989">
    <property type="entry name" value="ARM-like"/>
</dbReference>
<evidence type="ECO:0000313" key="5">
    <source>
        <dbReference type="Proteomes" id="UP001249851"/>
    </source>
</evidence>
<dbReference type="EMBL" id="JARQWQ010000005">
    <property type="protein sequence ID" value="KAK2572030.1"/>
    <property type="molecule type" value="Genomic_DNA"/>
</dbReference>
<name>A0AAD9VFI7_ACRCE</name>
<gene>
    <name evidence="4" type="ORF">P5673_003461</name>
</gene>
<dbReference type="GO" id="GO:0005737">
    <property type="term" value="C:cytoplasm"/>
    <property type="evidence" value="ECO:0007669"/>
    <property type="project" value="UniProtKB-SubCell"/>
</dbReference>
<sequence length="935" mass="105843">MSNLEEPKSWVEVLPTLFNLLVENSDRIIDDTILERVLEWLKTVCHDKHQRQKLLQCGTIEFLTSEKVFFNFESSAFFLRLFGLLASEEDVFNIFLSVKDGEFLTRFLDWPKNVENLWVEGIVRNGYFEALISLTEHRGGMEWLNSKDHVNGALDYITDQSMFVASSARSFIATYLIQQSNLLSSMNSEELSQATLDEKNIAHVTENLKSKISQECPTFPLPAVAVMEIARMMISKNSVMAQKLLQESKLFFECLGLIKSGDETVCRKLVDIICEMAKNSRTWKLDWSQLLGTEDSRAPKILLSLCLDLFKNGFISYSLELIAGLSCCHKSARDFPSHWLVVLCGITDLILELVLNPCCPNGEDTSNGYHIEDDSIGLLQVQNILTPWIKGKNSHIKVICQALSSTQQLMKQSSPDCSYILAWVKYCLKIVENTADPSKVVSWELGGNQKVLKTCLELFSTFSEVESSKELLGSTDTASINELFDELIAALLRLIQNSDISATVISLSLKTLDKVLDSAKDEFITELFSRKDETLSKRARFESPEPEVELVSAVDVKRVNCDKLALLLFRRLRDSRWEVRDSTLEFVESLLRLNNSAVYDFLCFHNVPTIVWDAIDDFNSYVRASAIHVIGLLACQSQLWSFLLNTGRVTEESILEKLVSVVEKDDEAFPRRNAVECFTLWILTRHPMTKRILRAHDFSLQDHDNTPMTIISNDGNFTEGNQGFSDVRNVGELNQSLENSKVYEFVQRLCCICQDFDWEVKLRGLEFWNAIIGYLSKSEENERVKSTATESCLEESSDCDSDRHRQLGGMAEKFDGLCQSLFDIGALGVLIAALDDCDHLVCEKALEILDNLQFMAFPEKGSMAKSIKTLRDFQDRLGETFSSSKCVEVLRMTDFQALTQSIEAADSTVRADPVSLIEDILTAASQRDENLLDCY</sequence>
<comment type="caution">
    <text evidence="4">The sequence shown here is derived from an EMBL/GenBank/DDBJ whole genome shotgun (WGS) entry which is preliminary data.</text>
</comment>
<evidence type="ECO:0000256" key="1">
    <source>
        <dbReference type="ARBA" id="ARBA00004496"/>
    </source>
</evidence>
<proteinExistence type="inferred from homology"/>
<dbReference type="Gene3D" id="1.25.10.10">
    <property type="entry name" value="Leucine-rich Repeat Variant"/>
    <property type="match status" value="1"/>
</dbReference>
<dbReference type="PANTHER" id="PTHR21331:SF2">
    <property type="entry name" value="BRCA1-ASSOCIATED ATM ACTIVATOR 1"/>
    <property type="match status" value="1"/>
</dbReference>
<evidence type="ECO:0000256" key="2">
    <source>
        <dbReference type="ARBA" id="ARBA00022490"/>
    </source>
</evidence>
<dbReference type="GO" id="GO:0005634">
    <property type="term" value="C:nucleus"/>
    <property type="evidence" value="ECO:0007669"/>
    <property type="project" value="TreeGrafter"/>
</dbReference>
<dbReference type="GO" id="GO:0006974">
    <property type="term" value="P:DNA damage response"/>
    <property type="evidence" value="ECO:0007669"/>
    <property type="project" value="InterPro"/>
</dbReference>
<comment type="similarity">
    <text evidence="3">Belongs to the BRAT1 family.</text>
</comment>
<dbReference type="InterPro" id="IPR038904">
    <property type="entry name" value="BRAT1"/>
</dbReference>
<keyword evidence="2" id="KW-0963">Cytoplasm</keyword>
<dbReference type="PANTHER" id="PTHR21331">
    <property type="entry name" value="BRCA1-ASSOCIATED ATM ACTIVATOR 1"/>
    <property type="match status" value="1"/>
</dbReference>
<reference evidence="4" key="1">
    <citation type="journal article" date="2023" name="G3 (Bethesda)">
        <title>Whole genome assembly and annotation of the endangered Caribbean coral Acropora cervicornis.</title>
        <authorList>
            <person name="Selwyn J.D."/>
            <person name="Vollmer S.V."/>
        </authorList>
    </citation>
    <scope>NUCLEOTIDE SEQUENCE</scope>
    <source>
        <strain evidence="4">K2</strain>
    </source>
</reference>
<reference evidence="4" key="2">
    <citation type="journal article" date="2023" name="Science">
        <title>Genomic signatures of disease resistance in endangered staghorn corals.</title>
        <authorList>
            <person name="Vollmer S.V."/>
            <person name="Selwyn J.D."/>
            <person name="Despard B.A."/>
            <person name="Roesel C.L."/>
        </authorList>
    </citation>
    <scope>NUCLEOTIDE SEQUENCE</scope>
    <source>
        <strain evidence="4">K2</strain>
    </source>
</reference>
<comment type="subcellular location">
    <subcellularLocation>
        <location evidence="1">Cytoplasm</location>
    </subcellularLocation>
</comment>
<evidence type="ECO:0000256" key="3">
    <source>
        <dbReference type="ARBA" id="ARBA00061308"/>
    </source>
</evidence>
<dbReference type="GO" id="GO:0008283">
    <property type="term" value="P:cell population proliferation"/>
    <property type="evidence" value="ECO:0007669"/>
    <property type="project" value="InterPro"/>
</dbReference>
<dbReference type="SUPFAM" id="SSF48371">
    <property type="entry name" value="ARM repeat"/>
    <property type="match status" value="1"/>
</dbReference>
<keyword evidence="5" id="KW-1185">Reference proteome</keyword>
<dbReference type="AlphaFoldDB" id="A0AAD9VFI7"/>
<accession>A0AAD9VFI7</accession>
<organism evidence="4 5">
    <name type="scientific">Acropora cervicornis</name>
    <name type="common">Staghorn coral</name>
    <dbReference type="NCBI Taxonomy" id="6130"/>
    <lineage>
        <taxon>Eukaryota</taxon>
        <taxon>Metazoa</taxon>
        <taxon>Cnidaria</taxon>
        <taxon>Anthozoa</taxon>
        <taxon>Hexacorallia</taxon>
        <taxon>Scleractinia</taxon>
        <taxon>Astrocoeniina</taxon>
        <taxon>Acroporidae</taxon>
        <taxon>Acropora</taxon>
    </lineage>
</organism>
<dbReference type="Proteomes" id="UP001249851">
    <property type="component" value="Unassembled WGS sequence"/>
</dbReference>
<evidence type="ECO:0000313" key="4">
    <source>
        <dbReference type="EMBL" id="KAK2572030.1"/>
    </source>
</evidence>
<dbReference type="InterPro" id="IPR016024">
    <property type="entry name" value="ARM-type_fold"/>
</dbReference>
<protein>
    <submittedName>
        <fullName evidence="4">BRCA1-associated ATM activator 1</fullName>
    </submittedName>
</protein>